<dbReference type="Proteomes" id="UP000287609">
    <property type="component" value="Unassembled WGS sequence"/>
</dbReference>
<organism evidence="4 5">
    <name type="scientific">Bifidobacterium dolichotidis</name>
    <dbReference type="NCBI Taxonomy" id="2306976"/>
    <lineage>
        <taxon>Bacteria</taxon>
        <taxon>Bacillati</taxon>
        <taxon>Actinomycetota</taxon>
        <taxon>Actinomycetes</taxon>
        <taxon>Bifidobacteriales</taxon>
        <taxon>Bifidobacteriaceae</taxon>
        <taxon>Bifidobacterium</taxon>
    </lineage>
</organism>
<dbReference type="EMBL" id="QXGM01000001">
    <property type="protein sequence ID" value="RSX56028.1"/>
    <property type="molecule type" value="Genomic_DNA"/>
</dbReference>
<evidence type="ECO:0000313" key="4">
    <source>
        <dbReference type="EMBL" id="RSX56028.1"/>
    </source>
</evidence>
<accession>A0A430FT25</accession>
<proteinExistence type="inferred from homology"/>
<evidence type="ECO:0000256" key="2">
    <source>
        <dbReference type="ARBA" id="ARBA00022679"/>
    </source>
</evidence>
<evidence type="ECO:0000259" key="3">
    <source>
        <dbReference type="Pfam" id="PF01648"/>
    </source>
</evidence>
<dbReference type="InterPro" id="IPR037143">
    <property type="entry name" value="4-PPantetheinyl_Trfase_dom_sf"/>
</dbReference>
<dbReference type="Gene3D" id="3.90.470.20">
    <property type="entry name" value="4'-phosphopantetheinyl transferase domain"/>
    <property type="match status" value="2"/>
</dbReference>
<gene>
    <name evidence="4" type="ORF">D2E26_0591</name>
</gene>
<dbReference type="GO" id="GO:0005829">
    <property type="term" value="C:cytosol"/>
    <property type="evidence" value="ECO:0007669"/>
    <property type="project" value="TreeGrafter"/>
</dbReference>
<feature type="domain" description="4'-phosphopantetheinyl transferase" evidence="3">
    <location>
        <begin position="114"/>
        <end position="189"/>
    </location>
</feature>
<dbReference type="GO" id="GO:0019878">
    <property type="term" value="P:lysine biosynthetic process via aminoadipic acid"/>
    <property type="evidence" value="ECO:0007669"/>
    <property type="project" value="TreeGrafter"/>
</dbReference>
<dbReference type="PANTHER" id="PTHR12215:SF10">
    <property type="entry name" value="L-AMINOADIPATE-SEMIALDEHYDE DEHYDROGENASE-PHOSPHOPANTETHEINYL TRANSFERASE"/>
    <property type="match status" value="1"/>
</dbReference>
<sequence length="233" mass="26822">MHLHLSHSLVYLFDDFEELSQRCTLIDILECFRNKVPPAELRKYEALQHTQAKQLWLLSRVLLLYGLYDNKGKLCIPEIAYNAHNKPYFKHCTEFHFNISYCSQAVACAFSNYAIGIDVHEVSEANVDLSQALSSAELRYVESAEHKEDALTRIWVCKEAFVKALGEGVTSSTNKYNLIDHGVIKQQSSGFHITEYHTIDSPYYLAVCARDQTYVRWVSAQDLAHFLEMLSQY</sequence>
<dbReference type="GO" id="GO:0000287">
    <property type="term" value="F:magnesium ion binding"/>
    <property type="evidence" value="ECO:0007669"/>
    <property type="project" value="InterPro"/>
</dbReference>
<dbReference type="PANTHER" id="PTHR12215">
    <property type="entry name" value="PHOSPHOPANTETHEINE TRANSFERASE"/>
    <property type="match status" value="1"/>
</dbReference>
<keyword evidence="5" id="KW-1185">Reference proteome</keyword>
<reference evidence="4 5" key="1">
    <citation type="submission" date="2018-09" db="EMBL/GenBank/DDBJ databases">
        <title>Characterization of the phylogenetic diversity of five novel species belonging to the genus Bifidobacterium.</title>
        <authorList>
            <person name="Lugli G.A."/>
            <person name="Duranti S."/>
            <person name="Milani C."/>
        </authorList>
    </citation>
    <scope>NUCLEOTIDE SEQUENCE [LARGE SCALE GENOMIC DNA]</scope>
    <source>
        <strain evidence="4 5">2036B</strain>
    </source>
</reference>
<dbReference type="InterPro" id="IPR008278">
    <property type="entry name" value="4-PPantetheinyl_Trfase_dom"/>
</dbReference>
<dbReference type="SUPFAM" id="SSF56214">
    <property type="entry name" value="4'-phosphopantetheinyl transferase"/>
    <property type="match status" value="2"/>
</dbReference>
<dbReference type="InterPro" id="IPR050559">
    <property type="entry name" value="P-Pant_transferase_sf"/>
</dbReference>
<comment type="similarity">
    <text evidence="1">Belongs to the P-Pant transferase superfamily. Gsp/Sfp/HetI/AcpT family.</text>
</comment>
<evidence type="ECO:0000313" key="5">
    <source>
        <dbReference type="Proteomes" id="UP000287609"/>
    </source>
</evidence>
<dbReference type="RefSeq" id="WP_164515837.1">
    <property type="nucleotide sequence ID" value="NZ_QXGM01000001.1"/>
</dbReference>
<keyword evidence="2 4" id="KW-0808">Transferase</keyword>
<dbReference type="Pfam" id="PF01648">
    <property type="entry name" value="ACPS"/>
    <property type="match status" value="1"/>
</dbReference>
<protein>
    <submittedName>
        <fullName evidence="4">4'-phosphopantetheinyl transferase</fullName>
    </submittedName>
</protein>
<comment type="caution">
    <text evidence="4">The sequence shown here is derived from an EMBL/GenBank/DDBJ whole genome shotgun (WGS) entry which is preliminary data.</text>
</comment>
<name>A0A430FT25_9BIFI</name>
<evidence type="ECO:0000256" key="1">
    <source>
        <dbReference type="ARBA" id="ARBA00010990"/>
    </source>
</evidence>
<dbReference type="AlphaFoldDB" id="A0A430FT25"/>
<dbReference type="GO" id="GO:0008897">
    <property type="term" value="F:holo-[acyl-carrier-protein] synthase activity"/>
    <property type="evidence" value="ECO:0007669"/>
    <property type="project" value="InterPro"/>
</dbReference>